<evidence type="ECO:0000313" key="4">
    <source>
        <dbReference type="Proteomes" id="UP000264294"/>
    </source>
</evidence>
<dbReference type="Proteomes" id="UP000029389">
    <property type="component" value="Unassembled WGS sequence"/>
</dbReference>
<comment type="caution">
    <text evidence="1">The sequence shown here is derived from an EMBL/GenBank/DDBJ whole genome shotgun (WGS) entry which is preliminary data.</text>
</comment>
<keyword evidence="4" id="KW-1185">Reference proteome</keyword>
<organism evidence="1 3">
    <name type="scientific">Bacillus clarus</name>
    <dbReference type="NCBI Taxonomy" id="2338372"/>
    <lineage>
        <taxon>Bacteria</taxon>
        <taxon>Bacillati</taxon>
        <taxon>Bacillota</taxon>
        <taxon>Bacilli</taxon>
        <taxon>Bacillales</taxon>
        <taxon>Bacillaceae</taxon>
        <taxon>Bacillus</taxon>
        <taxon>Bacillus cereus group</taxon>
    </lineage>
</organism>
<accession>A0A090YTJ8</accession>
<reference evidence="1 3" key="1">
    <citation type="submission" date="2014-04" db="EMBL/GenBank/DDBJ databases">
        <authorList>
            <person name="Bishop-Lilly K.A."/>
            <person name="Broomall S.M."/>
            <person name="Chain P.S."/>
            <person name="Chertkov O."/>
            <person name="Coyne S.R."/>
            <person name="Daligault H.E."/>
            <person name="Davenport K.W."/>
            <person name="Erkkila T."/>
            <person name="Frey K.G."/>
            <person name="Gibbons H.S."/>
            <person name="Gu W."/>
            <person name="Jaissle J."/>
            <person name="Johnson S.L."/>
            <person name="Koroleva G.I."/>
            <person name="Ladner J.T."/>
            <person name="Lo C.-C."/>
            <person name="Minogue T.D."/>
            <person name="Munk C."/>
            <person name="Palacios G.F."/>
            <person name="Redden C.L."/>
            <person name="Rosenzweig C.N."/>
            <person name="Scholz M.B."/>
            <person name="Teshima H."/>
            <person name="Xu Y."/>
        </authorList>
    </citation>
    <scope>NUCLEOTIDE SEQUENCE [LARGE SCALE GENOMIC DNA]</scope>
    <source>
        <strain evidence="1 3">BHP</strain>
    </source>
</reference>
<dbReference type="PATRIC" id="fig|1405.8.peg.4974"/>
<sequence>MIFRNKNEEEIILIRQHDHGFLAGEIANYMKEDFFEDSAYLKESTDAIYEHDRGWIGLDKTPIWNDAKNVPYTFMDCPSSLRFVFYKIGLNEIENSNPYGALLCSKHFISFPLNQEDEEMISFYKQELDRQKRILKTLTIKQHEMFDKHYKLLKFCDELSLYACMNKPGVKKKDEIALFKGGFEGTEIFNENTDEPLKAEWIDEQNIRITPFPFKSEFETYVKYKSLNTSLIEEMGIVKADIESEIQKQELYFIK</sequence>
<gene>
    <name evidence="2" type="ORF">D0U04_07465</name>
    <name evidence="1" type="ORF">DJ93_4832</name>
</gene>
<name>A0A090YTJ8_9BACI</name>
<dbReference type="InterPro" id="IPR024992">
    <property type="entry name" value="DUF3891"/>
</dbReference>
<dbReference type="AlphaFoldDB" id="A0A090YTJ8"/>
<dbReference type="EMBL" id="JMQC01000008">
    <property type="protein sequence ID" value="KFN01740.1"/>
    <property type="molecule type" value="Genomic_DNA"/>
</dbReference>
<evidence type="ECO:0000313" key="1">
    <source>
        <dbReference type="EMBL" id="KFN01740.1"/>
    </source>
</evidence>
<dbReference type="RefSeq" id="WP_042983657.1">
    <property type="nucleotide sequence ID" value="NZ_JMQC01000008.1"/>
</dbReference>
<dbReference type="Pfam" id="PF13030">
    <property type="entry name" value="DUF3891"/>
    <property type="match status" value="1"/>
</dbReference>
<dbReference type="EMBL" id="QVOD01000006">
    <property type="protein sequence ID" value="RFT67604.1"/>
    <property type="molecule type" value="Genomic_DNA"/>
</dbReference>
<reference evidence="2 4" key="2">
    <citation type="submission" date="2018-08" db="EMBL/GenBank/DDBJ databases">
        <title>Bacillus clarus sp. nov. strain PS00077A.</title>
        <authorList>
            <person name="Mendez Acevedo M."/>
            <person name="Carroll L."/>
            <person name="Mukherjee M."/>
            <person name="Wiedmann M."/>
            <person name="Kovac J."/>
        </authorList>
    </citation>
    <scope>NUCLEOTIDE SEQUENCE [LARGE SCALE GENOMIC DNA]</scope>
    <source>
        <strain evidence="2 4">PS00077A</strain>
    </source>
</reference>
<evidence type="ECO:0000313" key="2">
    <source>
        <dbReference type="EMBL" id="RFT67604.1"/>
    </source>
</evidence>
<proteinExistence type="predicted"/>
<protein>
    <submittedName>
        <fullName evidence="2">DUF3891 family protein</fullName>
    </submittedName>
</protein>
<dbReference type="Proteomes" id="UP000264294">
    <property type="component" value="Unassembled WGS sequence"/>
</dbReference>
<evidence type="ECO:0000313" key="3">
    <source>
        <dbReference type="Proteomes" id="UP000029389"/>
    </source>
</evidence>